<dbReference type="PANTHER" id="PTHR36302:SF1">
    <property type="entry name" value="COPPER CHAPERONE PCU(A)C"/>
    <property type="match status" value="1"/>
</dbReference>
<comment type="caution">
    <text evidence="1">The sequence shown here is derived from an EMBL/GenBank/DDBJ whole genome shotgun (WGS) entry which is preliminary data.</text>
</comment>
<keyword evidence="2" id="KW-1185">Reference proteome</keyword>
<dbReference type="Proteomes" id="UP001356095">
    <property type="component" value="Unassembled WGS sequence"/>
</dbReference>
<dbReference type="Gene3D" id="2.60.40.1890">
    <property type="entry name" value="PCu(A)C copper chaperone"/>
    <property type="match status" value="1"/>
</dbReference>
<name>A0ABU7K5A5_9ACTN</name>
<dbReference type="EMBL" id="JAUZMY010000007">
    <property type="protein sequence ID" value="MEE2037426.1"/>
    <property type="molecule type" value="Genomic_DNA"/>
</dbReference>
<organism evidence="1 2">
    <name type="scientific">Nocardiopsis codii</name>
    <dbReference type="NCBI Taxonomy" id="3065942"/>
    <lineage>
        <taxon>Bacteria</taxon>
        <taxon>Bacillati</taxon>
        <taxon>Actinomycetota</taxon>
        <taxon>Actinomycetes</taxon>
        <taxon>Streptosporangiales</taxon>
        <taxon>Nocardiopsidaceae</taxon>
        <taxon>Nocardiopsis</taxon>
    </lineage>
</organism>
<evidence type="ECO:0000313" key="2">
    <source>
        <dbReference type="Proteomes" id="UP001356095"/>
    </source>
</evidence>
<dbReference type="InterPro" id="IPR036182">
    <property type="entry name" value="PCuAC_sf"/>
</dbReference>
<evidence type="ECO:0000313" key="1">
    <source>
        <dbReference type="EMBL" id="MEE2037426.1"/>
    </source>
</evidence>
<accession>A0ABU7K5A5</accession>
<dbReference type="Pfam" id="PF04314">
    <property type="entry name" value="PCuAC"/>
    <property type="match status" value="1"/>
</dbReference>
<dbReference type="InterPro" id="IPR058248">
    <property type="entry name" value="Lxx211020-like"/>
</dbReference>
<proteinExistence type="predicted"/>
<reference evidence="1 2" key="1">
    <citation type="submission" date="2023-08" db="EMBL/GenBank/DDBJ databases">
        <authorList>
            <person name="Girao M."/>
            <person name="Carvalho M.F."/>
        </authorList>
    </citation>
    <scope>NUCLEOTIDE SEQUENCE [LARGE SCALE GENOMIC DNA]</scope>
    <source>
        <strain evidence="1 2">CT-R113</strain>
    </source>
</reference>
<dbReference type="SUPFAM" id="SSF110087">
    <property type="entry name" value="DR1885-like metal-binding protein"/>
    <property type="match status" value="1"/>
</dbReference>
<dbReference type="RefSeq" id="WP_330091222.1">
    <property type="nucleotide sequence ID" value="NZ_JAUZMY010000007.1"/>
</dbReference>
<gene>
    <name evidence="1" type="ORF">Q8791_09360</name>
</gene>
<sequence length="187" mass="18589">MPLERPGAVPLSRTAAPAALSALLLLTACGTGDAPAQVAAEAAPDDPRGRAADGDLEVTGAWVPEPANPGIAVLYLEVSNAADEDTAITGVSTGASPDADLCSTETTGSGASRMRVVDEIPVAAGGATALVDGGYHIMVNDLAEPLEAGDEVAVTLAFAGERELEFTAPVQPMAAGSAPVTDHGGHH</sequence>
<dbReference type="InterPro" id="IPR007410">
    <property type="entry name" value="LpqE-like"/>
</dbReference>
<dbReference type="PANTHER" id="PTHR36302">
    <property type="entry name" value="BLR7088 PROTEIN"/>
    <property type="match status" value="1"/>
</dbReference>
<dbReference type="PROSITE" id="PS51257">
    <property type="entry name" value="PROKAR_LIPOPROTEIN"/>
    <property type="match status" value="1"/>
</dbReference>
<protein>
    <submittedName>
        <fullName evidence="1">Copper chaperone PCu(A)C</fullName>
    </submittedName>
</protein>